<reference evidence="1 2" key="1">
    <citation type="submission" date="2023-03" db="EMBL/GenBank/DDBJ databases">
        <title>Roseibium porphyridii sp. nov. and Roseibium rhodosorbium sp. nov. isolated from marine algae, Porphyridium cruentum and Rhodosorus marinus, respectively.</title>
        <authorList>
            <person name="Lee M.W."/>
            <person name="Choi B.J."/>
            <person name="Lee J.K."/>
            <person name="Choi D.G."/>
            <person name="Baek J.H."/>
            <person name="Bayburt H."/>
            <person name="Kim J.M."/>
            <person name="Han D.M."/>
            <person name="Kim K.H."/>
            <person name="Jeon C.O."/>
        </authorList>
    </citation>
    <scope>NUCLEOTIDE SEQUENCE [LARGE SCALE GENOMIC DNA]</scope>
    <source>
        <strain evidence="1 2">KMA01</strain>
    </source>
</reference>
<dbReference type="InterPro" id="IPR010982">
    <property type="entry name" value="Lambda_DNA-bd_dom_sf"/>
</dbReference>
<protein>
    <submittedName>
        <fullName evidence="1">Transcriptional regulator</fullName>
    </submittedName>
</protein>
<dbReference type="Gene3D" id="1.10.260.40">
    <property type="entry name" value="lambda repressor-like DNA-binding domains"/>
    <property type="match status" value="1"/>
</dbReference>
<proteinExistence type="predicted"/>
<keyword evidence="2" id="KW-1185">Reference proteome</keyword>
<gene>
    <name evidence="1" type="ORF">K1718_13240</name>
</gene>
<dbReference type="EMBL" id="CP120863">
    <property type="protein sequence ID" value="WFE92284.1"/>
    <property type="molecule type" value="Genomic_DNA"/>
</dbReference>
<sequence>MTDLTMLEKASAAWGGVAPDWIEELADMAERRGLNACATQLGYSSATISQTISNKYRGDLSKIEDKVRGALMGKTVMCPILGELGRHKCLNWQTKPRAITNATRTKMYHACRNGCPHSRLKGGGNVS</sequence>
<evidence type="ECO:0000313" key="2">
    <source>
        <dbReference type="Proteomes" id="UP001209803"/>
    </source>
</evidence>
<dbReference type="Proteomes" id="UP001209803">
    <property type="component" value="Chromosome"/>
</dbReference>
<organism evidence="1 2">
    <name type="scientific">Roseibium porphyridii</name>
    <dbReference type="NCBI Taxonomy" id="2866279"/>
    <lineage>
        <taxon>Bacteria</taxon>
        <taxon>Pseudomonadati</taxon>
        <taxon>Pseudomonadota</taxon>
        <taxon>Alphaproteobacteria</taxon>
        <taxon>Hyphomicrobiales</taxon>
        <taxon>Stappiaceae</taxon>
        <taxon>Roseibium</taxon>
    </lineage>
</organism>
<dbReference type="RefSeq" id="WP_265682297.1">
    <property type="nucleotide sequence ID" value="NZ_CP120863.1"/>
</dbReference>
<name>A0ABY8FBZ2_9HYPH</name>
<evidence type="ECO:0000313" key="1">
    <source>
        <dbReference type="EMBL" id="WFE92284.1"/>
    </source>
</evidence>
<accession>A0ABY8FBZ2</accession>